<evidence type="ECO:0000313" key="1">
    <source>
        <dbReference type="EMBL" id="TDR50806.1"/>
    </source>
</evidence>
<keyword evidence="1" id="KW-0413">Isomerase</keyword>
<name>A0A4V3DP44_9LIST</name>
<dbReference type="AlphaFoldDB" id="A0A4V3DP44"/>
<sequence>MTNLPNIGKPATNALRQLDITTLEQIAIHDEKTLLKIHGIGPKAIGILKEAMAGQGMHFKEVMKESATHGVDFAVFCDFNCDNAPKKRIIRDYLVASASGERAALENVLEESFVWNVPGEFQIKGREAFIKELQANLQEISSLEIQSLLTHGKEGSAHGTVINKKGKHVYFSDIFTFKSNKKDAKISELTSFVVIEE</sequence>
<protein>
    <submittedName>
        <fullName evidence="1">Ketosteroid isomerase-like protein</fullName>
    </submittedName>
</protein>
<evidence type="ECO:0000313" key="2">
    <source>
        <dbReference type="Proteomes" id="UP000295558"/>
    </source>
</evidence>
<dbReference type="GO" id="GO:0016853">
    <property type="term" value="F:isomerase activity"/>
    <property type="evidence" value="ECO:0007669"/>
    <property type="project" value="UniProtKB-KW"/>
</dbReference>
<dbReference type="Gene3D" id="3.10.450.50">
    <property type="match status" value="1"/>
</dbReference>
<gene>
    <name evidence="1" type="ORF">DFP96_11718</name>
</gene>
<comment type="caution">
    <text evidence="1">The sequence shown here is derived from an EMBL/GenBank/DDBJ whole genome shotgun (WGS) entry which is preliminary data.</text>
</comment>
<dbReference type="Gene3D" id="1.10.150.20">
    <property type="entry name" value="5' to 3' exonuclease, C-terminal subdomain"/>
    <property type="match status" value="1"/>
</dbReference>
<dbReference type="RefSeq" id="WP_133621149.1">
    <property type="nucleotide sequence ID" value="NZ_JAARQJ010000008.1"/>
</dbReference>
<dbReference type="InterPro" id="IPR032710">
    <property type="entry name" value="NTF2-like_dom_sf"/>
</dbReference>
<dbReference type="OrthoDB" id="7950977at2"/>
<keyword evidence="2" id="KW-1185">Reference proteome</keyword>
<dbReference type="SUPFAM" id="SSF54427">
    <property type="entry name" value="NTF2-like"/>
    <property type="match status" value="1"/>
</dbReference>
<dbReference type="STRING" id="1265846.PROCOU_16383"/>
<accession>A0A4V3DP44</accession>
<dbReference type="SUPFAM" id="SSF47789">
    <property type="entry name" value="C-terminal domain of RNA polymerase alpha subunit"/>
    <property type="match status" value="1"/>
</dbReference>
<organism evidence="1 2">
    <name type="scientific">Listeria rocourtiae</name>
    <dbReference type="NCBI Taxonomy" id="647910"/>
    <lineage>
        <taxon>Bacteria</taxon>
        <taxon>Bacillati</taxon>
        <taxon>Bacillota</taxon>
        <taxon>Bacilli</taxon>
        <taxon>Bacillales</taxon>
        <taxon>Listeriaceae</taxon>
        <taxon>Listeria</taxon>
    </lineage>
</organism>
<reference evidence="1 2" key="1">
    <citation type="submission" date="2019-03" db="EMBL/GenBank/DDBJ databases">
        <title>Genomic Encyclopedia of Type Strains, Phase III (KMG-III): the genomes of soil and plant-associated and newly described type strains.</title>
        <authorList>
            <person name="Whitman W."/>
        </authorList>
    </citation>
    <scope>NUCLEOTIDE SEQUENCE [LARGE SCALE GENOMIC DNA]</scope>
    <source>
        <strain evidence="1 2">CECT 7972</strain>
    </source>
</reference>
<proteinExistence type="predicted"/>
<dbReference type="EMBL" id="SNZK01000017">
    <property type="protein sequence ID" value="TDR50806.1"/>
    <property type="molecule type" value="Genomic_DNA"/>
</dbReference>
<dbReference type="Proteomes" id="UP000295558">
    <property type="component" value="Unassembled WGS sequence"/>
</dbReference>